<dbReference type="STRING" id="6313.A0A0K0CVH3"/>
<keyword evidence="3" id="KW-1185">Reference proteome</keyword>
<dbReference type="WBParaSite" id="ACAC_0000133301-mRNA-1">
    <property type="protein sequence ID" value="ACAC_0000133301-mRNA-1"/>
    <property type="gene ID" value="ACAC_0000133301"/>
</dbReference>
<dbReference type="PANTHER" id="PTHR38640:SF1">
    <property type="entry name" value="GEO09659P1"/>
    <property type="match status" value="1"/>
</dbReference>
<keyword evidence="2" id="KW-1133">Transmembrane helix</keyword>
<dbReference type="PANTHER" id="PTHR38640">
    <property type="entry name" value="GEO09659P1"/>
    <property type="match status" value="1"/>
</dbReference>
<accession>A0A0K0CVH3</accession>
<feature type="region of interest" description="Disordered" evidence="1">
    <location>
        <begin position="81"/>
        <end position="113"/>
    </location>
</feature>
<reference evidence="3" key="1">
    <citation type="submission" date="2012-09" db="EMBL/GenBank/DDBJ databases">
        <authorList>
            <person name="Martin A.A."/>
        </authorList>
    </citation>
    <scope>NUCLEOTIDE SEQUENCE</scope>
</reference>
<dbReference type="Proteomes" id="UP000035642">
    <property type="component" value="Unassembled WGS sequence"/>
</dbReference>
<protein>
    <submittedName>
        <fullName evidence="4">Very-long-chain 3-oxoacyl-CoA synthase</fullName>
    </submittedName>
</protein>
<reference evidence="4" key="2">
    <citation type="submission" date="2017-02" db="UniProtKB">
        <authorList>
            <consortium name="WormBaseParasite"/>
        </authorList>
    </citation>
    <scope>IDENTIFICATION</scope>
</reference>
<evidence type="ECO:0000256" key="1">
    <source>
        <dbReference type="SAM" id="MobiDB-lite"/>
    </source>
</evidence>
<evidence type="ECO:0000256" key="2">
    <source>
        <dbReference type="SAM" id="Phobius"/>
    </source>
</evidence>
<keyword evidence="2" id="KW-0472">Membrane</keyword>
<organism evidence="3 4">
    <name type="scientific">Angiostrongylus cantonensis</name>
    <name type="common">Rat lungworm</name>
    <dbReference type="NCBI Taxonomy" id="6313"/>
    <lineage>
        <taxon>Eukaryota</taxon>
        <taxon>Metazoa</taxon>
        <taxon>Ecdysozoa</taxon>
        <taxon>Nematoda</taxon>
        <taxon>Chromadorea</taxon>
        <taxon>Rhabditida</taxon>
        <taxon>Rhabditina</taxon>
        <taxon>Rhabditomorpha</taxon>
        <taxon>Strongyloidea</taxon>
        <taxon>Metastrongylidae</taxon>
        <taxon>Angiostrongylus</taxon>
    </lineage>
</organism>
<feature type="transmembrane region" description="Helical" evidence="2">
    <location>
        <begin position="21"/>
        <end position="41"/>
    </location>
</feature>
<evidence type="ECO:0000313" key="4">
    <source>
        <dbReference type="WBParaSite" id="ACAC_0000133301-mRNA-1"/>
    </source>
</evidence>
<proteinExistence type="predicted"/>
<dbReference type="AlphaFoldDB" id="A0A0K0CVH3"/>
<feature type="transmembrane region" description="Helical" evidence="2">
    <location>
        <begin position="53"/>
        <end position="73"/>
    </location>
</feature>
<sequence>LKCSLFVLTKLHCRIFTTKDLAVSNSILFTANLGLGFYMYYRRHLHRLKKWDRIVLICLAILCLNLQAVYRLIVTGRCSCDVQPGEPPPPESPKLRRSPAFPSGSLARSEPIPGSTIVLVSKSHGGKSSSDPQGLRLPVVHSREPWLNQHISEKW</sequence>
<name>A0A0K0CVH3_ANGCA</name>
<keyword evidence="2" id="KW-0812">Transmembrane</keyword>
<evidence type="ECO:0000313" key="3">
    <source>
        <dbReference type="Proteomes" id="UP000035642"/>
    </source>
</evidence>